<evidence type="ECO:0000256" key="4">
    <source>
        <dbReference type="PROSITE-ProRule" id="PRU00433"/>
    </source>
</evidence>
<keyword evidence="3" id="KW-1015">Disulfide bond</keyword>
<dbReference type="Proteomes" id="UP000005801">
    <property type="component" value="Unassembled WGS sequence"/>
</dbReference>
<dbReference type="InterPro" id="IPR008977">
    <property type="entry name" value="PHM/PNGase_F_dom_sf"/>
</dbReference>
<evidence type="ECO:0000259" key="6">
    <source>
        <dbReference type="PROSITE" id="PS51007"/>
    </source>
</evidence>
<dbReference type="GO" id="GO:0009055">
    <property type="term" value="F:electron transfer activity"/>
    <property type="evidence" value="ECO:0007669"/>
    <property type="project" value="InterPro"/>
</dbReference>
<dbReference type="SUPFAM" id="SSF49742">
    <property type="entry name" value="PHM/PNGase F"/>
    <property type="match status" value="2"/>
</dbReference>
<gene>
    <name evidence="7" type="ORF">PPSIR1_07133</name>
</gene>
<evidence type="ECO:0000313" key="7">
    <source>
        <dbReference type="EMBL" id="EDM78997.1"/>
    </source>
</evidence>
<protein>
    <recommendedName>
        <fullName evidence="6">Cytochrome c domain-containing protein</fullName>
    </recommendedName>
</protein>
<keyword evidence="1 4" id="KW-0479">Metal-binding</keyword>
<evidence type="ECO:0000256" key="3">
    <source>
        <dbReference type="ARBA" id="ARBA00023157"/>
    </source>
</evidence>
<dbReference type="RefSeq" id="WP_006971884.1">
    <property type="nucleotide sequence ID" value="NZ_ABCS01000024.1"/>
</dbReference>
<keyword evidence="4" id="KW-0349">Heme</keyword>
<feature type="compositionally biased region" description="Low complexity" evidence="5">
    <location>
        <begin position="43"/>
        <end position="61"/>
    </location>
</feature>
<name>A6G585_9BACT</name>
<dbReference type="eggNOG" id="COG0526">
    <property type="taxonomic scope" value="Bacteria"/>
</dbReference>
<dbReference type="STRING" id="391625.PPSIR1_07133"/>
<proteinExistence type="predicted"/>
<dbReference type="GO" id="GO:0004500">
    <property type="term" value="F:dopamine beta-monooxygenase activity"/>
    <property type="evidence" value="ECO:0007669"/>
    <property type="project" value="InterPro"/>
</dbReference>
<dbReference type="EMBL" id="ABCS01000024">
    <property type="protein sequence ID" value="EDM78997.1"/>
    <property type="molecule type" value="Genomic_DNA"/>
</dbReference>
<dbReference type="InterPro" id="IPR036939">
    <property type="entry name" value="Cu2_ascorb_mOase_N_sf"/>
</dbReference>
<dbReference type="InterPro" id="IPR009056">
    <property type="entry name" value="Cyt_c-like_dom"/>
</dbReference>
<reference evidence="7 8" key="1">
    <citation type="submission" date="2007-06" db="EMBL/GenBank/DDBJ databases">
        <authorList>
            <person name="Shimkets L."/>
            <person name="Ferriera S."/>
            <person name="Johnson J."/>
            <person name="Kravitz S."/>
            <person name="Beeson K."/>
            <person name="Sutton G."/>
            <person name="Rogers Y.-H."/>
            <person name="Friedman R."/>
            <person name="Frazier M."/>
            <person name="Venter J.C."/>
        </authorList>
    </citation>
    <scope>NUCLEOTIDE SEQUENCE [LARGE SCALE GENOMIC DNA]</scope>
    <source>
        <strain evidence="7 8">SIR-1</strain>
    </source>
</reference>
<dbReference type="GO" id="GO:0005507">
    <property type="term" value="F:copper ion binding"/>
    <property type="evidence" value="ECO:0007669"/>
    <property type="project" value="InterPro"/>
</dbReference>
<keyword evidence="2 4" id="KW-0408">Iron</keyword>
<feature type="region of interest" description="Disordered" evidence="5">
    <location>
        <begin position="16"/>
        <end position="64"/>
    </location>
</feature>
<evidence type="ECO:0000313" key="8">
    <source>
        <dbReference type="Proteomes" id="UP000005801"/>
    </source>
</evidence>
<evidence type="ECO:0000256" key="5">
    <source>
        <dbReference type="SAM" id="MobiDB-lite"/>
    </source>
</evidence>
<feature type="compositionally biased region" description="Acidic residues" evidence="5">
    <location>
        <begin position="23"/>
        <end position="42"/>
    </location>
</feature>
<feature type="domain" description="Cytochrome c" evidence="6">
    <location>
        <begin position="36"/>
        <end position="153"/>
    </location>
</feature>
<accession>A6G585</accession>
<dbReference type="PROSITE" id="PS51007">
    <property type="entry name" value="CYTC"/>
    <property type="match status" value="1"/>
</dbReference>
<dbReference type="GO" id="GO:0020037">
    <property type="term" value="F:heme binding"/>
    <property type="evidence" value="ECO:0007669"/>
    <property type="project" value="InterPro"/>
</dbReference>
<dbReference type="InterPro" id="IPR014784">
    <property type="entry name" value="Cu2_ascorb_mOase-like_C"/>
</dbReference>
<dbReference type="AlphaFoldDB" id="A6G585"/>
<sequence>MNFVCALFSLGALACTAPPSGDEQGDDDIGDTDATEDTDEGESSTSAGTDDGDTSSDTGAAQRPNWHEDIAPLVYEHCVGCHRDGGIAPFALEEFGQASAFATLMHDAVQAGTMPPWGAQETEDCQPMHGWKNDMRLSDEQKQLVADWLDLGTPEGDPADAVELPEPPSLELENPTVNLVNPAPYTVGGTQDSFKCMVVDPGNEQDVWITGMQIVPDNAEVVHHVLTYIDTESVTDDMVDQNGMFDCPGGLVSLDGGNQISSWVPGGVPMQTPPEVGFYMPVGAKIVMAYHYHPTGAGDQVDQSSIDLRWTTEEPEVAAYAGVMGAAFSSWNVQPGPNDPPGSNGIFEIPPDISDHLEVFELTVPSILPPVEVFTVGSHMHYIGVDMKVIIERDGEELCYLQTPNWNFDWQRLYDIDLPVGELPTIQGGDILRLECTYDNTLDNPAVAELLAEQGLDEPVTIGVGEQSLEEMCVLLYGVATNLPIGDFL</sequence>
<organism evidence="7 8">
    <name type="scientific">Plesiocystis pacifica SIR-1</name>
    <dbReference type="NCBI Taxonomy" id="391625"/>
    <lineage>
        <taxon>Bacteria</taxon>
        <taxon>Pseudomonadati</taxon>
        <taxon>Myxococcota</taxon>
        <taxon>Polyangia</taxon>
        <taxon>Nannocystales</taxon>
        <taxon>Nannocystaceae</taxon>
        <taxon>Plesiocystis</taxon>
    </lineage>
</organism>
<evidence type="ECO:0000256" key="1">
    <source>
        <dbReference type="ARBA" id="ARBA00022723"/>
    </source>
</evidence>
<dbReference type="Gene3D" id="2.60.120.310">
    <property type="entry name" value="Copper type II, ascorbate-dependent monooxygenase, N-terminal domain"/>
    <property type="match status" value="1"/>
</dbReference>
<evidence type="ECO:0000256" key="2">
    <source>
        <dbReference type="ARBA" id="ARBA00023004"/>
    </source>
</evidence>
<dbReference type="PANTHER" id="PTHR10157:SF23">
    <property type="entry name" value="MOXD1 HOMOLOG 1"/>
    <property type="match status" value="1"/>
</dbReference>
<dbReference type="PANTHER" id="PTHR10157">
    <property type="entry name" value="DOPAMINE BETA HYDROXYLASE RELATED"/>
    <property type="match status" value="1"/>
</dbReference>
<keyword evidence="8" id="KW-1185">Reference proteome</keyword>
<comment type="caution">
    <text evidence="7">The sequence shown here is derived from an EMBL/GenBank/DDBJ whole genome shotgun (WGS) entry which is preliminary data.</text>
</comment>
<dbReference type="OrthoDB" id="258766at2"/>
<dbReference type="InterPro" id="IPR000945">
    <property type="entry name" value="DBH-like"/>
</dbReference>
<dbReference type="Gene3D" id="2.60.120.230">
    <property type="match status" value="1"/>
</dbReference>